<dbReference type="PANTHER" id="PTHR10543">
    <property type="entry name" value="BETA-CAROTENE DIOXYGENASE"/>
    <property type="match status" value="1"/>
</dbReference>
<keyword evidence="5" id="KW-0408">Iron</keyword>
<sequence length="504" mass="54873">MRTTLQRRAFLRAFAAATAATRWPAFARSPEGQVFDDAVAGQPWLKPFKGVTDQDLRCDALSLSGKWPAEFRGRFYRNGPALNERDGQRYHHWFAGDGMVQQFSFSGGAKPAVRHLGRLVRTPKLVAEQKAGKFLFNAYGTRIEGGEPAQGPDSFNVANTNAMEHAGRVLAMWEGGSAFALSPDDLATLGPVTWQQGLAQMPFSAHPKLDAKGNLWNFGSAGANLVVWHVDPMGQLVKAQIGESPYPGGMAHDAAITERHIVLPLPPVKLNFGEDVTGGKAFTHEPKEPLRILVMKKDDIAQRRVFELPSQMVFHVGNAHERADGSIVLSFVSSPTPEFLMHGASSLVAGHPASFGGSSTQLAVLDMRTGKVRVEGMQDTVEFPRAHPLRNGQATRHLLTVASWDRGAGRPQWFHGLQLRDLQTGRTQRHDYGPGTVVEEHIVVPKPGKQGELDAWLLGTSFDTANGVTRVNLLDARHLADGPVAQATLPYGLPYGFHGNFTAA</sequence>
<name>A0ABN1JJL8_9BURK</name>
<evidence type="ECO:0000256" key="6">
    <source>
        <dbReference type="SAM" id="SignalP"/>
    </source>
</evidence>
<dbReference type="Proteomes" id="UP001500279">
    <property type="component" value="Unassembled WGS sequence"/>
</dbReference>
<keyword evidence="8" id="KW-1185">Reference proteome</keyword>
<dbReference type="PANTHER" id="PTHR10543:SF89">
    <property type="entry name" value="CAROTENOID 9,10(9',10')-CLEAVAGE DIOXYGENASE 1"/>
    <property type="match status" value="1"/>
</dbReference>
<dbReference type="RefSeq" id="WP_141286009.1">
    <property type="nucleotide sequence ID" value="NZ_BAAAEW010000003.1"/>
</dbReference>
<comment type="similarity">
    <text evidence="2">Belongs to the carotenoid oxygenase family.</text>
</comment>
<dbReference type="InterPro" id="IPR004294">
    <property type="entry name" value="Carotenoid_Oase"/>
</dbReference>
<organism evidence="7 8">
    <name type="scientific">Ideonella azotifigens</name>
    <dbReference type="NCBI Taxonomy" id="513160"/>
    <lineage>
        <taxon>Bacteria</taxon>
        <taxon>Pseudomonadati</taxon>
        <taxon>Pseudomonadota</taxon>
        <taxon>Betaproteobacteria</taxon>
        <taxon>Burkholderiales</taxon>
        <taxon>Sphaerotilaceae</taxon>
        <taxon>Ideonella</taxon>
    </lineage>
</organism>
<dbReference type="InterPro" id="IPR006311">
    <property type="entry name" value="TAT_signal"/>
</dbReference>
<evidence type="ECO:0000313" key="8">
    <source>
        <dbReference type="Proteomes" id="UP001500279"/>
    </source>
</evidence>
<evidence type="ECO:0000256" key="3">
    <source>
        <dbReference type="ARBA" id="ARBA00022723"/>
    </source>
</evidence>
<keyword evidence="4" id="KW-0560">Oxidoreductase</keyword>
<evidence type="ECO:0000313" key="7">
    <source>
        <dbReference type="EMBL" id="GAA0741191.1"/>
    </source>
</evidence>
<dbReference type="PROSITE" id="PS51318">
    <property type="entry name" value="TAT"/>
    <property type="match status" value="1"/>
</dbReference>
<comment type="caution">
    <text evidence="7">The sequence shown here is derived from an EMBL/GenBank/DDBJ whole genome shotgun (WGS) entry which is preliminary data.</text>
</comment>
<protein>
    <submittedName>
        <fullName evidence="7">Carotenoid oxygenase family protein</fullName>
    </submittedName>
</protein>
<accession>A0ABN1JJL8</accession>
<evidence type="ECO:0000256" key="5">
    <source>
        <dbReference type="ARBA" id="ARBA00023004"/>
    </source>
</evidence>
<reference evidence="7 8" key="1">
    <citation type="journal article" date="2019" name="Int. J. Syst. Evol. Microbiol.">
        <title>The Global Catalogue of Microorganisms (GCM) 10K type strain sequencing project: providing services to taxonomists for standard genome sequencing and annotation.</title>
        <authorList>
            <consortium name="The Broad Institute Genomics Platform"/>
            <consortium name="The Broad Institute Genome Sequencing Center for Infectious Disease"/>
            <person name="Wu L."/>
            <person name="Ma J."/>
        </authorList>
    </citation>
    <scope>NUCLEOTIDE SEQUENCE [LARGE SCALE GENOMIC DNA]</scope>
    <source>
        <strain evidence="7 8">JCM 15503</strain>
    </source>
</reference>
<dbReference type="Pfam" id="PF03055">
    <property type="entry name" value="RPE65"/>
    <property type="match status" value="1"/>
</dbReference>
<proteinExistence type="inferred from homology"/>
<evidence type="ECO:0000256" key="4">
    <source>
        <dbReference type="ARBA" id="ARBA00023002"/>
    </source>
</evidence>
<feature type="signal peptide" evidence="6">
    <location>
        <begin position="1"/>
        <end position="27"/>
    </location>
</feature>
<keyword evidence="6" id="KW-0732">Signal</keyword>
<keyword evidence="3" id="KW-0479">Metal-binding</keyword>
<gene>
    <name evidence="7" type="ORF">GCM10009107_03550</name>
</gene>
<evidence type="ECO:0000256" key="1">
    <source>
        <dbReference type="ARBA" id="ARBA00001954"/>
    </source>
</evidence>
<evidence type="ECO:0000256" key="2">
    <source>
        <dbReference type="ARBA" id="ARBA00006787"/>
    </source>
</evidence>
<feature type="chain" id="PRO_5045470871" evidence="6">
    <location>
        <begin position="28"/>
        <end position="504"/>
    </location>
</feature>
<dbReference type="EMBL" id="BAAAEW010000003">
    <property type="protein sequence ID" value="GAA0741191.1"/>
    <property type="molecule type" value="Genomic_DNA"/>
</dbReference>
<comment type="cofactor">
    <cofactor evidence="1">
        <name>Fe(2+)</name>
        <dbReference type="ChEBI" id="CHEBI:29033"/>
    </cofactor>
</comment>